<organism evidence="1 2">
    <name type="scientific">Natronoglycomyces albus</name>
    <dbReference type="NCBI Taxonomy" id="2811108"/>
    <lineage>
        <taxon>Bacteria</taxon>
        <taxon>Bacillati</taxon>
        <taxon>Actinomycetota</taxon>
        <taxon>Actinomycetes</taxon>
        <taxon>Glycomycetales</taxon>
        <taxon>Glycomycetaceae</taxon>
        <taxon>Natronoglycomyces</taxon>
    </lineage>
</organism>
<dbReference type="GO" id="GO:0031297">
    <property type="term" value="P:replication fork processing"/>
    <property type="evidence" value="ECO:0007669"/>
    <property type="project" value="TreeGrafter"/>
</dbReference>
<evidence type="ECO:0000313" key="1">
    <source>
        <dbReference type="EMBL" id="QSB07202.1"/>
    </source>
</evidence>
<dbReference type="GO" id="GO:0005524">
    <property type="term" value="F:ATP binding"/>
    <property type="evidence" value="ECO:0007669"/>
    <property type="project" value="InterPro"/>
</dbReference>
<proteinExistence type="predicted"/>
<dbReference type="Pfam" id="PF13245">
    <property type="entry name" value="AAA_19"/>
    <property type="match status" value="1"/>
</dbReference>
<gene>
    <name evidence="1" type="ORF">JQS30_17000</name>
</gene>
<dbReference type="Gene3D" id="3.40.50.300">
    <property type="entry name" value="P-loop containing nucleotide triphosphate hydrolases"/>
    <property type="match status" value="2"/>
</dbReference>
<reference evidence="1" key="1">
    <citation type="submission" date="2021-02" db="EMBL/GenBank/DDBJ databases">
        <title>Natronoglycomyces albus gen. nov., sp. nov, a haloalkaliphilic actinobacterium from a soda solonchak soil.</title>
        <authorList>
            <person name="Sorokin D.Y."/>
            <person name="Khijniak T.V."/>
            <person name="Zakharycheva A.P."/>
            <person name="Boueva O.V."/>
            <person name="Ariskina E.V."/>
            <person name="Hahnke R.L."/>
            <person name="Bunk B."/>
            <person name="Sproer C."/>
            <person name="Schumann P."/>
            <person name="Evtushenko L.I."/>
            <person name="Kublanov I.V."/>
        </authorList>
    </citation>
    <scope>NUCLEOTIDE SEQUENCE</scope>
    <source>
        <strain evidence="1">DSM 106290</strain>
        <plasmid evidence="1">p1</plasmid>
    </source>
</reference>
<keyword evidence="1" id="KW-0347">Helicase</keyword>
<dbReference type="GO" id="GO:0003677">
    <property type="term" value="F:DNA binding"/>
    <property type="evidence" value="ECO:0007669"/>
    <property type="project" value="InterPro"/>
</dbReference>
<dbReference type="Gene3D" id="1.10.486.10">
    <property type="entry name" value="PCRA, domain 4"/>
    <property type="match status" value="1"/>
</dbReference>
<dbReference type="InterPro" id="IPR000212">
    <property type="entry name" value="DNA_helicase_UvrD/REP"/>
</dbReference>
<keyword evidence="1" id="KW-0547">Nucleotide-binding</keyword>
<keyword evidence="2" id="KW-1185">Reference proteome</keyword>
<protein>
    <submittedName>
        <fullName evidence="1">DEAD/DEAH box helicase</fullName>
    </submittedName>
</protein>
<name>A0A895XU54_9ACTN</name>
<dbReference type="InterPro" id="IPR027417">
    <property type="entry name" value="P-loop_NTPase"/>
</dbReference>
<evidence type="ECO:0000313" key="2">
    <source>
        <dbReference type="Proteomes" id="UP000662939"/>
    </source>
</evidence>
<dbReference type="Proteomes" id="UP000662939">
    <property type="component" value="Plasmid p1"/>
</dbReference>
<sequence>MFDLDFFVTIPDVTKKIDTHATVAAGAPGFRDCEQCGQSFKVRLQASGRQQRYCSSRCRQRTHRAKGVDPVARRRDLEARWKVVAAFSFQRYLETIDDQELAQVARLVSSAENLFGLGVDPVAIDPVLPKPAAGVDGLKSAPVAARPEKQQAVRASDFGEVAGLRPTQEQAAIIEAFSSGENLIIEAGAGTGKTSTLKMAATLQPDKRGLYLAFNKAIATDARKSFPKTVECRTAHSMAYAAVGVTYKHRLGGRRLPANQVAERLGLSTFVAGEIRLDARAVARLVSDTVLRYCRSVDKNLHAGHVPYVPGIDAPAAQAALAAAVVPAAEFMWADIRNIDGVFWFSHDHYLKMWALSRPQLDFDFLLFDEAQDADPLLASIVQDQKGQLVAVGDACQAIYHWRGAVDAMSTWPAKHRLYLTESFRFGPAIADEANLWLSELDSPLRLTGAGGPSTIDTTANPNAILCRTNGKALSEAIRAMDSGTRVALVGGAASIKRLAEASLDLQSGRATSHPELVAFNSWEEVQEYAEHNAEASDLATLVKLIDNVGSREIISAATALTDERHASLVISTAHKAKGREWGSVGIAHDFTEPKVGDDGSPGAIRRADAMLAYVAVTRAKRQLDPGGLAWIHGRGSGKWHNPEW</sequence>
<dbReference type="GO" id="GO:0000724">
    <property type="term" value="P:double-strand break repair via homologous recombination"/>
    <property type="evidence" value="ECO:0007669"/>
    <property type="project" value="TreeGrafter"/>
</dbReference>
<dbReference type="EMBL" id="CP070498">
    <property type="protein sequence ID" value="QSB07202.1"/>
    <property type="molecule type" value="Genomic_DNA"/>
</dbReference>
<dbReference type="AlphaFoldDB" id="A0A895XU54"/>
<dbReference type="SUPFAM" id="SSF52540">
    <property type="entry name" value="P-loop containing nucleoside triphosphate hydrolases"/>
    <property type="match status" value="1"/>
</dbReference>
<dbReference type="PANTHER" id="PTHR11070">
    <property type="entry name" value="UVRD / RECB / PCRA DNA HELICASE FAMILY MEMBER"/>
    <property type="match status" value="1"/>
</dbReference>
<dbReference type="PANTHER" id="PTHR11070:SF30">
    <property type="entry name" value="F-BOX DNA HELICASE 1"/>
    <property type="match status" value="1"/>
</dbReference>
<geneLocation type="plasmid" evidence="1 2">
    <name>p1</name>
</geneLocation>
<keyword evidence="1" id="KW-0378">Hydrolase</keyword>
<accession>A0A895XU54</accession>
<dbReference type="GO" id="GO:0043138">
    <property type="term" value="F:3'-5' DNA helicase activity"/>
    <property type="evidence" value="ECO:0007669"/>
    <property type="project" value="TreeGrafter"/>
</dbReference>
<keyword evidence="1" id="KW-0614">Plasmid</keyword>
<dbReference type="KEGG" id="nav:JQS30_17000"/>
<keyword evidence="1" id="KW-0067">ATP-binding</keyword>